<organism evidence="1 2">
    <name type="scientific">Chaetomium tenue</name>
    <dbReference type="NCBI Taxonomy" id="1854479"/>
    <lineage>
        <taxon>Eukaryota</taxon>
        <taxon>Fungi</taxon>
        <taxon>Dikarya</taxon>
        <taxon>Ascomycota</taxon>
        <taxon>Pezizomycotina</taxon>
        <taxon>Sordariomycetes</taxon>
        <taxon>Sordariomycetidae</taxon>
        <taxon>Sordariales</taxon>
        <taxon>Chaetomiaceae</taxon>
        <taxon>Chaetomium</taxon>
    </lineage>
</organism>
<accession>A0ACB7PEQ8</accession>
<dbReference type="EMBL" id="JAGIZQ010000003">
    <property type="protein sequence ID" value="KAH6637269.1"/>
    <property type="molecule type" value="Genomic_DNA"/>
</dbReference>
<gene>
    <name evidence="1" type="ORF">F5144DRAFT_601941</name>
</gene>
<evidence type="ECO:0000313" key="2">
    <source>
        <dbReference type="Proteomes" id="UP000724584"/>
    </source>
</evidence>
<evidence type="ECO:0000313" key="1">
    <source>
        <dbReference type="EMBL" id="KAH6637269.1"/>
    </source>
</evidence>
<name>A0ACB7PEQ8_9PEZI</name>
<proteinExistence type="predicted"/>
<reference evidence="1 2" key="1">
    <citation type="journal article" date="2021" name="Nat. Commun.">
        <title>Genetic determinants of endophytism in the Arabidopsis root mycobiome.</title>
        <authorList>
            <person name="Mesny F."/>
            <person name="Miyauchi S."/>
            <person name="Thiergart T."/>
            <person name="Pickel B."/>
            <person name="Atanasova L."/>
            <person name="Karlsson M."/>
            <person name="Huettel B."/>
            <person name="Barry K.W."/>
            <person name="Haridas S."/>
            <person name="Chen C."/>
            <person name="Bauer D."/>
            <person name="Andreopoulos W."/>
            <person name="Pangilinan J."/>
            <person name="LaButti K."/>
            <person name="Riley R."/>
            <person name="Lipzen A."/>
            <person name="Clum A."/>
            <person name="Drula E."/>
            <person name="Henrissat B."/>
            <person name="Kohler A."/>
            <person name="Grigoriev I.V."/>
            <person name="Martin F.M."/>
            <person name="Hacquard S."/>
        </authorList>
    </citation>
    <scope>NUCLEOTIDE SEQUENCE [LARGE SCALE GENOMIC DNA]</scope>
    <source>
        <strain evidence="1 2">MPI-SDFR-AT-0079</strain>
    </source>
</reference>
<protein>
    <submittedName>
        <fullName evidence="1">Uncharacterized protein</fullName>
    </submittedName>
</protein>
<keyword evidence="2" id="KW-1185">Reference proteome</keyword>
<sequence>MAQPLPVVQPPPQPPIDSRALATCKFFAIGACRNGAACPFAHPAAAPAAGSSWRHKDENKGQALQTNFAGLRIEPQTPLTAEESEFKEEASHDDWTRELAGTLARFEDGAAVSKVSCPSDFSAIRLSNLPAASSQESVAAVLLGVAVVVETENVRVISHPESGTCSADVTVEDPAFAKTACTKLGALPATGSQIEVVPIPVPTPQGSSLHRVDRRRLHCSWHRPTRIVWLNFGSESKAQKVYEKFKAGVYKVLDRDVKANAPRGRQDRGNPLAWTVMLTGVPRTAKEENIYQAIPGFNRPSCVTMGRPNYDADFDYACTSVKSMLTQFGPLEWWEVSTNGKGKRIKAQARFFEESHAREAAATLDGKLLDFSDTTKLTVQLMTTAKFKISTRIYDALSDRISSQKPTWEGQSLHFVAYPPYRGYRVLKLEGQNSTTLAQAKKALDHIVEGEVATKDGKDLWHANLERNGEEYKKLKQVEEDHGVVIVRDKRKSQLRLYGSDAPNRRATKALELLLQNVVSHSHVIELDLAGFQWACKGGFKTLVSQLGDGKATFDIVSTQKRILITGSKADHAAAMAIVTARQTGPVTKPSDTDTTCSVCWTDAEEPIRTSCNHLYCSDCFTNFCHAPASGTTTTGFRITCVGNLGHCGKTLPLPELQDLLSSATFEAILAASFTAHIRRHPTDFRYCPTADCAQIYRAATTITTPSPSSTTTSSSNNNTPPATFTCSKCLVATCTACHATHPASVTCAEHRDIVSGGYAALERVKRALGVKDCPKCKTPIEKVDGCNHMTCGGCKTHICWVCMETFGTGGLCYEHLNRRHGGIGGLVEREGGVWRWD</sequence>
<comment type="caution">
    <text evidence="1">The sequence shown here is derived from an EMBL/GenBank/DDBJ whole genome shotgun (WGS) entry which is preliminary data.</text>
</comment>
<dbReference type="Proteomes" id="UP000724584">
    <property type="component" value="Unassembled WGS sequence"/>
</dbReference>